<evidence type="ECO:0000256" key="1">
    <source>
        <dbReference type="SAM" id="MobiDB-lite"/>
    </source>
</evidence>
<dbReference type="PROSITE" id="PS51397">
    <property type="entry name" value="WLM"/>
    <property type="match status" value="1"/>
</dbReference>
<dbReference type="Gene3D" id="3.30.2010.10">
    <property type="entry name" value="Metalloproteases ('zincins'), catalytic domain"/>
    <property type="match status" value="1"/>
</dbReference>
<organism evidence="3 4">
    <name type="scientific">Arthrobotrys musiformis</name>
    <dbReference type="NCBI Taxonomy" id="47236"/>
    <lineage>
        <taxon>Eukaryota</taxon>
        <taxon>Fungi</taxon>
        <taxon>Dikarya</taxon>
        <taxon>Ascomycota</taxon>
        <taxon>Pezizomycotina</taxon>
        <taxon>Orbiliomycetes</taxon>
        <taxon>Orbiliales</taxon>
        <taxon>Orbiliaceae</taxon>
        <taxon>Arthrobotrys</taxon>
    </lineage>
</organism>
<feature type="compositionally biased region" description="Acidic residues" evidence="1">
    <location>
        <begin position="257"/>
        <end position="269"/>
    </location>
</feature>
<name>A0AAV9W6W4_9PEZI</name>
<protein>
    <recommendedName>
        <fullName evidence="2">WLM domain-containing protein</fullName>
    </recommendedName>
</protein>
<sequence length="339" mass="39029">MPRGFERFNEQVQRPNQNINFIVPLKGKDEAVAKDILERVAAIVYPIMKKHHISVMTLKEFPPNRQFWGRNFNAGEVIELVLKDHYDRWLPISMVQSVMLHELAHNTEMNHSRRFHQVRLKYVAELAELKRKGYTGEGFWGRGRSLYPSANLTNDRQIPEEELPEDLCGGVYKKVQKKRKKVDYQEQKKRRIIKKFGSLEGNAVGGDEDIRKELEKGKKPKGKPKVAASARGRGLRAEAALKRFEAQKKEKEVKKEEEEEVEEVEDEDEDEVVSELVKLEDDEVDLKAKREEMSALACGTIQAMEPLQDAFPEIGSDDKVATVPDKKKVKKDPEIIVLD</sequence>
<keyword evidence="4" id="KW-1185">Reference proteome</keyword>
<dbReference type="GO" id="GO:0008237">
    <property type="term" value="F:metallopeptidase activity"/>
    <property type="evidence" value="ECO:0007669"/>
    <property type="project" value="TreeGrafter"/>
</dbReference>
<evidence type="ECO:0000313" key="4">
    <source>
        <dbReference type="Proteomes" id="UP001370758"/>
    </source>
</evidence>
<dbReference type="GO" id="GO:0005634">
    <property type="term" value="C:nucleus"/>
    <property type="evidence" value="ECO:0007669"/>
    <property type="project" value="TreeGrafter"/>
</dbReference>
<evidence type="ECO:0000259" key="2">
    <source>
        <dbReference type="PROSITE" id="PS51397"/>
    </source>
</evidence>
<dbReference type="GO" id="GO:0006281">
    <property type="term" value="P:DNA repair"/>
    <property type="evidence" value="ECO:0007669"/>
    <property type="project" value="TreeGrafter"/>
</dbReference>
<feature type="domain" description="WLM" evidence="2">
    <location>
        <begin position="10"/>
        <end position="245"/>
    </location>
</feature>
<feature type="region of interest" description="Disordered" evidence="1">
    <location>
        <begin position="247"/>
        <end position="269"/>
    </location>
</feature>
<dbReference type="AlphaFoldDB" id="A0AAV9W6W4"/>
<evidence type="ECO:0000313" key="3">
    <source>
        <dbReference type="EMBL" id="KAK6503336.1"/>
    </source>
</evidence>
<proteinExistence type="predicted"/>
<dbReference type="Pfam" id="PF08325">
    <property type="entry name" value="WLM"/>
    <property type="match status" value="1"/>
</dbReference>
<reference evidence="3 4" key="1">
    <citation type="submission" date="2023-08" db="EMBL/GenBank/DDBJ databases">
        <authorList>
            <person name="Palmer J.M."/>
        </authorList>
    </citation>
    <scope>NUCLEOTIDE SEQUENCE [LARGE SCALE GENOMIC DNA]</scope>
    <source>
        <strain evidence="3 4">TWF481</strain>
    </source>
</reference>
<feature type="compositionally biased region" description="Basic and acidic residues" evidence="1">
    <location>
        <begin position="247"/>
        <end position="256"/>
    </location>
</feature>
<dbReference type="PANTHER" id="PTHR46622">
    <property type="entry name" value="DNA-DEPENDENT METALLOPROTEASE WSS1"/>
    <property type="match status" value="1"/>
</dbReference>
<dbReference type="InterPro" id="IPR053000">
    <property type="entry name" value="WSS1-like_metalloprotease"/>
</dbReference>
<accession>A0AAV9W6W4</accession>
<dbReference type="InterPro" id="IPR013536">
    <property type="entry name" value="WLM_dom"/>
</dbReference>
<dbReference type="Proteomes" id="UP001370758">
    <property type="component" value="Unassembled WGS sequence"/>
</dbReference>
<dbReference type="EMBL" id="JAVHJL010000005">
    <property type="protein sequence ID" value="KAK6503336.1"/>
    <property type="molecule type" value="Genomic_DNA"/>
</dbReference>
<comment type="caution">
    <text evidence="3">The sequence shown here is derived from an EMBL/GenBank/DDBJ whole genome shotgun (WGS) entry which is preliminary data.</text>
</comment>
<gene>
    <name evidence="3" type="ORF">TWF481_008359</name>
</gene>
<dbReference type="PANTHER" id="PTHR46622:SF1">
    <property type="entry name" value="DNA-DEPENDENT METALLOPROTEASE WSS1"/>
    <property type="match status" value="1"/>
</dbReference>